<evidence type="ECO:0000256" key="4">
    <source>
        <dbReference type="ARBA" id="ARBA00022989"/>
    </source>
</evidence>
<feature type="region of interest" description="Disordered" evidence="6">
    <location>
        <begin position="583"/>
        <end position="634"/>
    </location>
</feature>
<evidence type="ECO:0000256" key="2">
    <source>
        <dbReference type="ARBA" id="ARBA00022448"/>
    </source>
</evidence>
<feature type="region of interest" description="Disordered" evidence="6">
    <location>
        <begin position="43"/>
        <end position="79"/>
    </location>
</feature>
<keyword evidence="5 7" id="KW-0472">Membrane</keyword>
<reference evidence="8 9" key="1">
    <citation type="submission" date="2024-04" db="EMBL/GenBank/DDBJ databases">
        <title>Symmetric and asymmetric DNA N6-adenine methylation regulates different biological responses in Mucorales.</title>
        <authorList>
            <consortium name="Lawrence Berkeley National Laboratory"/>
            <person name="Lax C."/>
            <person name="Mondo S.J."/>
            <person name="Osorio-Concepcion M."/>
            <person name="Muszewska A."/>
            <person name="Corrochano-Luque M."/>
            <person name="Gutierrez G."/>
            <person name="Riley R."/>
            <person name="Lipzen A."/>
            <person name="Guo J."/>
            <person name="Hundley H."/>
            <person name="Amirebrahimi M."/>
            <person name="Ng V."/>
            <person name="Lorenzo-Gutierrez D."/>
            <person name="Binder U."/>
            <person name="Yang J."/>
            <person name="Song Y."/>
            <person name="Canovas D."/>
            <person name="Navarro E."/>
            <person name="Freitag M."/>
            <person name="Gabaldon T."/>
            <person name="Grigoriev I.V."/>
            <person name="Corrochano L.M."/>
            <person name="Nicolas F.E."/>
            <person name="Garre V."/>
        </authorList>
    </citation>
    <scope>NUCLEOTIDE SEQUENCE [LARGE SCALE GENOMIC DNA]</scope>
    <source>
        <strain evidence="8 9">L51</strain>
    </source>
</reference>
<feature type="transmembrane region" description="Helical" evidence="7">
    <location>
        <begin position="132"/>
        <end position="155"/>
    </location>
</feature>
<protein>
    <submittedName>
        <fullName evidence="8">Major facilitator superfamily domain-containing protein</fullName>
    </submittedName>
</protein>
<feature type="transmembrane region" description="Helical" evidence="7">
    <location>
        <begin position="390"/>
        <end position="410"/>
    </location>
</feature>
<feature type="transmembrane region" description="Helical" evidence="7">
    <location>
        <begin position="649"/>
        <end position="668"/>
    </location>
</feature>
<gene>
    <name evidence="8" type="ORF">J3Q64DRAFT_1736881</name>
</gene>
<dbReference type="Proteomes" id="UP001448207">
    <property type="component" value="Unassembled WGS sequence"/>
</dbReference>
<evidence type="ECO:0000256" key="3">
    <source>
        <dbReference type="ARBA" id="ARBA00022692"/>
    </source>
</evidence>
<organism evidence="8 9">
    <name type="scientific">Phycomyces blakesleeanus</name>
    <dbReference type="NCBI Taxonomy" id="4837"/>
    <lineage>
        <taxon>Eukaryota</taxon>
        <taxon>Fungi</taxon>
        <taxon>Fungi incertae sedis</taxon>
        <taxon>Mucoromycota</taxon>
        <taxon>Mucoromycotina</taxon>
        <taxon>Mucoromycetes</taxon>
        <taxon>Mucorales</taxon>
        <taxon>Phycomycetaceae</taxon>
        <taxon>Phycomyces</taxon>
    </lineage>
</organism>
<dbReference type="CDD" id="cd17313">
    <property type="entry name" value="MFS_SLC45_SUC"/>
    <property type="match status" value="1"/>
</dbReference>
<dbReference type="SUPFAM" id="SSF103473">
    <property type="entry name" value="MFS general substrate transporter"/>
    <property type="match status" value="1"/>
</dbReference>
<evidence type="ECO:0000256" key="1">
    <source>
        <dbReference type="ARBA" id="ARBA00004141"/>
    </source>
</evidence>
<keyword evidence="9" id="KW-1185">Reference proteome</keyword>
<feature type="transmembrane region" description="Helical" evidence="7">
    <location>
        <begin position="453"/>
        <end position="471"/>
    </location>
</feature>
<keyword evidence="2" id="KW-0813">Transport</keyword>
<comment type="caution">
    <text evidence="8">The sequence shown here is derived from an EMBL/GenBank/DDBJ whole genome shotgun (WGS) entry which is preliminary data.</text>
</comment>
<evidence type="ECO:0000256" key="6">
    <source>
        <dbReference type="SAM" id="MobiDB-lite"/>
    </source>
</evidence>
<feature type="transmembrane region" description="Helical" evidence="7">
    <location>
        <begin position="94"/>
        <end position="112"/>
    </location>
</feature>
<dbReference type="Pfam" id="PF13347">
    <property type="entry name" value="MFS_2"/>
    <property type="match status" value="1"/>
</dbReference>
<dbReference type="InterPro" id="IPR036259">
    <property type="entry name" value="MFS_trans_sf"/>
</dbReference>
<feature type="compositionally biased region" description="Acidic residues" evidence="6">
    <location>
        <begin position="55"/>
        <end position="67"/>
    </location>
</feature>
<feature type="transmembrane region" description="Helical" evidence="7">
    <location>
        <begin position="253"/>
        <end position="273"/>
    </location>
</feature>
<feature type="compositionally biased region" description="Basic and acidic residues" evidence="6">
    <location>
        <begin position="621"/>
        <end position="634"/>
    </location>
</feature>
<feature type="compositionally biased region" description="Polar residues" evidence="6">
    <location>
        <begin position="583"/>
        <end position="618"/>
    </location>
</feature>
<dbReference type="Gene3D" id="1.20.1250.20">
    <property type="entry name" value="MFS general substrate transporter like domains"/>
    <property type="match status" value="1"/>
</dbReference>
<dbReference type="PANTHER" id="PTHR19432:SF35">
    <property type="entry name" value="SOLUTE CARRIER FAMILY 45 MEMBER 3 ISOFORM X1"/>
    <property type="match status" value="1"/>
</dbReference>
<comment type="subcellular location">
    <subcellularLocation>
        <location evidence="1">Membrane</location>
        <topology evidence="1">Multi-pass membrane protein</topology>
    </subcellularLocation>
</comment>
<feature type="compositionally biased region" description="Polar residues" evidence="6">
    <location>
        <begin position="1"/>
        <end position="16"/>
    </location>
</feature>
<sequence length="706" mass="77726">MARPGSNNAGSSQSTNHIKEDLDSPEISPISYTFDERSSFDIGNITKNKEVEVHNEDDDEDDQDEQDDHGNQPILQRSNSTSLRGSTFIKGRSTIWKILFLTICLAGLQFTWTVEMAYGTPYLLSLGLSKAYMSLVWIAGPLSGLLMQPIVGVVSDRCTSRLGRRRPFLIGGSVFVILSLLIIGWTKEVTSVLTGAQSGDTFKKVSIGVAIFAIYLLDFSINCVQASCRALLVDSLPPSQQEDGTAWAGRMVGMGNVIGYFMGYADLVSAFPFLGNTQLKVLCVFASIVLVVCDAITCYAVKERVLSKDSRKKSRGSPFKTFSDIGKHIWNLPKPIRRICNVQFFAWIGWFPFLFYSTTWVAEIYDQEALKRPENSADDAVGQATRAGSFAFLIYSLVSLGASFIIPLIVSPSFREDYTPAPTYNLEFKFRGRKHVFTPSKYLKISFLTLPRAWTISHVIFCIAMLCTIFAKDVVAASVVIGICGISWSITMWAPFSLLGEYIAQNEARYGGMSSARQSEDQPRGSHPLGIHQSAMSSRISLAAGGAGIGTEGGLYHIVEHFEPPSRGSDEGQLEMGEYSHPHTQVYTPSHTSEAEDSTQPMLSEHNGITNSSEQSTHLPDPNRRNGDGHRLDKDDTPSAGVLLGIHNMYIVLPQFLVTFFSSIMFHFLEKNLPEGEDASPDAIGVVLRFGAIMAGVAAYFSMRVR</sequence>
<keyword evidence="4 7" id="KW-1133">Transmembrane helix</keyword>
<dbReference type="PANTHER" id="PTHR19432">
    <property type="entry name" value="SUGAR TRANSPORTER"/>
    <property type="match status" value="1"/>
</dbReference>
<name>A0ABR3B1F4_PHYBL</name>
<feature type="transmembrane region" description="Helical" evidence="7">
    <location>
        <begin position="477"/>
        <end position="499"/>
    </location>
</feature>
<feature type="transmembrane region" description="Helical" evidence="7">
    <location>
        <begin position="344"/>
        <end position="362"/>
    </location>
</feature>
<keyword evidence="3 7" id="KW-0812">Transmembrane</keyword>
<feature type="region of interest" description="Disordered" evidence="6">
    <location>
        <begin position="1"/>
        <end position="29"/>
    </location>
</feature>
<evidence type="ECO:0000313" key="8">
    <source>
        <dbReference type="EMBL" id="KAL0087320.1"/>
    </source>
</evidence>
<feature type="transmembrane region" description="Helical" evidence="7">
    <location>
        <begin position="167"/>
        <end position="185"/>
    </location>
</feature>
<evidence type="ECO:0000256" key="7">
    <source>
        <dbReference type="SAM" id="Phobius"/>
    </source>
</evidence>
<accession>A0ABR3B1F4</accession>
<feature type="transmembrane region" description="Helical" evidence="7">
    <location>
        <begin position="205"/>
        <end position="232"/>
    </location>
</feature>
<feature type="transmembrane region" description="Helical" evidence="7">
    <location>
        <begin position="683"/>
        <end position="703"/>
    </location>
</feature>
<proteinExistence type="predicted"/>
<feature type="transmembrane region" description="Helical" evidence="7">
    <location>
        <begin position="279"/>
        <end position="301"/>
    </location>
</feature>
<evidence type="ECO:0000256" key="5">
    <source>
        <dbReference type="ARBA" id="ARBA00023136"/>
    </source>
</evidence>
<evidence type="ECO:0000313" key="9">
    <source>
        <dbReference type="Proteomes" id="UP001448207"/>
    </source>
</evidence>
<dbReference type="EMBL" id="JBCLYO010000007">
    <property type="protein sequence ID" value="KAL0087320.1"/>
    <property type="molecule type" value="Genomic_DNA"/>
</dbReference>